<reference evidence="1" key="1">
    <citation type="submission" date="2020-07" db="EMBL/GenBank/DDBJ databases">
        <title>Multicomponent nature underlies the extraordinary mechanical properties of spider dragline silk.</title>
        <authorList>
            <person name="Kono N."/>
            <person name="Nakamura H."/>
            <person name="Mori M."/>
            <person name="Yoshida Y."/>
            <person name="Ohtoshi R."/>
            <person name="Malay A.D."/>
            <person name="Moran D.A.P."/>
            <person name="Tomita M."/>
            <person name="Numata K."/>
            <person name="Arakawa K."/>
        </authorList>
    </citation>
    <scope>NUCLEOTIDE SEQUENCE</scope>
</reference>
<evidence type="ECO:0000313" key="2">
    <source>
        <dbReference type="Proteomes" id="UP000887116"/>
    </source>
</evidence>
<comment type="caution">
    <text evidence="1">The sequence shown here is derived from an EMBL/GenBank/DDBJ whole genome shotgun (WGS) entry which is preliminary data.</text>
</comment>
<evidence type="ECO:0000313" key="1">
    <source>
        <dbReference type="EMBL" id="GFQ74011.1"/>
    </source>
</evidence>
<organism evidence="1 2">
    <name type="scientific">Trichonephila clavata</name>
    <name type="common">Joro spider</name>
    <name type="synonym">Nephila clavata</name>
    <dbReference type="NCBI Taxonomy" id="2740835"/>
    <lineage>
        <taxon>Eukaryota</taxon>
        <taxon>Metazoa</taxon>
        <taxon>Ecdysozoa</taxon>
        <taxon>Arthropoda</taxon>
        <taxon>Chelicerata</taxon>
        <taxon>Arachnida</taxon>
        <taxon>Araneae</taxon>
        <taxon>Araneomorphae</taxon>
        <taxon>Entelegynae</taxon>
        <taxon>Araneoidea</taxon>
        <taxon>Nephilidae</taxon>
        <taxon>Trichonephila</taxon>
    </lineage>
</organism>
<keyword evidence="2" id="KW-1185">Reference proteome</keyword>
<dbReference type="EMBL" id="BMAO01031297">
    <property type="protein sequence ID" value="GFQ74011.1"/>
    <property type="molecule type" value="Genomic_DNA"/>
</dbReference>
<dbReference type="Proteomes" id="UP000887116">
    <property type="component" value="Unassembled WGS sequence"/>
</dbReference>
<protein>
    <submittedName>
        <fullName evidence="1">Acetoacetyl-CoA synthetase</fullName>
    </submittedName>
</protein>
<sequence length="75" mass="8620">MLCEICTFSGHSAVGRDGKMVLTVPNPSLPIYLWKDENNETLKRTYLTKYPGFWCQHDTCYVNPVTNGILLRGRR</sequence>
<accession>A0A8X6KIA1</accession>
<proteinExistence type="predicted"/>
<dbReference type="AlphaFoldDB" id="A0A8X6KIA1"/>
<gene>
    <name evidence="1" type="primary">NCL1_17049</name>
    <name evidence="1" type="ORF">TNCT_531381</name>
</gene>
<name>A0A8X6KIA1_TRICU</name>